<evidence type="ECO:0000313" key="2">
    <source>
        <dbReference type="EMBL" id="WBA10104.1"/>
    </source>
</evidence>
<dbReference type="GO" id="GO:0016787">
    <property type="term" value="F:hydrolase activity"/>
    <property type="evidence" value="ECO:0007669"/>
    <property type="project" value="UniProtKB-KW"/>
</dbReference>
<keyword evidence="2" id="KW-0614">Plasmid</keyword>
<dbReference type="EMBL" id="CP114589">
    <property type="protein sequence ID" value="WBA10104.1"/>
    <property type="molecule type" value="Genomic_DNA"/>
</dbReference>
<dbReference type="AlphaFoldDB" id="A0AA47KNH2"/>
<proteinExistence type="predicted"/>
<dbReference type="Proteomes" id="UP001164748">
    <property type="component" value="Plasmid unnamed"/>
</dbReference>
<dbReference type="NCBIfam" id="NF006098">
    <property type="entry name" value="PRK08250.1"/>
    <property type="match status" value="1"/>
</dbReference>
<dbReference type="PANTHER" id="PTHR42695">
    <property type="entry name" value="GLUTAMINE AMIDOTRANSFERASE YLR126C-RELATED"/>
    <property type="match status" value="1"/>
</dbReference>
<protein>
    <submittedName>
        <fullName evidence="2">Gamma-glutamyl-gamma-aminobutyrate hydrolase family protein</fullName>
    </submittedName>
</protein>
<accession>A0AA47KNH2</accession>
<dbReference type="FunFam" id="3.40.50.880:FF:000033">
    <property type="entry name" value="Glutamine amidotransferase class-I"/>
    <property type="match status" value="1"/>
</dbReference>
<name>A0AA47KNH2_9GAMM</name>
<organism evidence="2 3">
    <name type="scientific">Salinivibrio kushneri</name>
    <dbReference type="NCBI Taxonomy" id="1908198"/>
    <lineage>
        <taxon>Bacteria</taxon>
        <taxon>Pseudomonadati</taxon>
        <taxon>Pseudomonadota</taxon>
        <taxon>Gammaproteobacteria</taxon>
        <taxon>Vibrionales</taxon>
        <taxon>Vibrionaceae</taxon>
        <taxon>Salinivibrio</taxon>
    </lineage>
</organism>
<evidence type="ECO:0000313" key="3">
    <source>
        <dbReference type="Proteomes" id="UP001164748"/>
    </source>
</evidence>
<dbReference type="PANTHER" id="PTHR42695:SF5">
    <property type="entry name" value="GLUTAMINE AMIDOTRANSFERASE YLR126C-RELATED"/>
    <property type="match status" value="1"/>
</dbReference>
<reference evidence="2" key="1">
    <citation type="submission" date="2022-09" db="EMBL/GenBank/DDBJ databases">
        <authorList>
            <person name="Li Z.-J."/>
        </authorList>
    </citation>
    <scope>NUCLEOTIDE SEQUENCE</scope>
    <source>
        <strain evidence="2">TGB11</strain>
        <plasmid evidence="2">unnamed</plasmid>
    </source>
</reference>
<sequence>MRVHLVIHEAFEGPGAILDWCDERAYHVTASHLYRGEPLPESGEGIDLLVVLGGPQSPDMPQSECPHFDSQREQALIKQCIEQGSAVLGICLGAQLIGEALGAPYQKSPEPEIGYFPIQLSEDGHIDEHIPHFAPQEIVGHWHNDMPGLTPNSRVLASSEGCPRQIVKYGPRVYGFQCHLELTPLAVEGLLQAAYPEGEAANKRFIQDPASIRAFDTAPMNAHLFAFLDSVLTDNDLVTEWLF</sequence>
<evidence type="ECO:0000259" key="1">
    <source>
        <dbReference type="Pfam" id="PF00117"/>
    </source>
</evidence>
<dbReference type="CDD" id="cd01741">
    <property type="entry name" value="GATase1_1"/>
    <property type="match status" value="1"/>
</dbReference>
<keyword evidence="2" id="KW-0378">Hydrolase</keyword>
<dbReference type="InterPro" id="IPR017926">
    <property type="entry name" value="GATASE"/>
</dbReference>
<dbReference type="RefSeq" id="WP_269580145.1">
    <property type="nucleotide sequence ID" value="NZ_CP114589.1"/>
</dbReference>
<dbReference type="InterPro" id="IPR029062">
    <property type="entry name" value="Class_I_gatase-like"/>
</dbReference>
<dbReference type="Pfam" id="PF00117">
    <property type="entry name" value="GATase"/>
    <property type="match status" value="1"/>
</dbReference>
<dbReference type="InterPro" id="IPR044992">
    <property type="entry name" value="ChyE-like"/>
</dbReference>
<feature type="domain" description="Glutamine amidotransferase" evidence="1">
    <location>
        <begin position="43"/>
        <end position="184"/>
    </location>
</feature>
<dbReference type="Gene3D" id="3.40.50.880">
    <property type="match status" value="1"/>
</dbReference>
<geneLocation type="plasmid" evidence="2 3">
    <name>unnamed</name>
</geneLocation>
<dbReference type="GO" id="GO:0005829">
    <property type="term" value="C:cytosol"/>
    <property type="evidence" value="ECO:0007669"/>
    <property type="project" value="TreeGrafter"/>
</dbReference>
<dbReference type="PROSITE" id="PS51273">
    <property type="entry name" value="GATASE_TYPE_1"/>
    <property type="match status" value="1"/>
</dbReference>
<gene>
    <name evidence="2" type="ORF">N8M53_14950</name>
</gene>
<dbReference type="SUPFAM" id="SSF52317">
    <property type="entry name" value="Class I glutamine amidotransferase-like"/>
    <property type="match status" value="1"/>
</dbReference>